<dbReference type="AlphaFoldDB" id="A0A8B8J6J1"/>
<evidence type="ECO:0000313" key="3">
    <source>
        <dbReference type="RefSeq" id="XP_026661847.2"/>
    </source>
</evidence>
<dbReference type="GO" id="GO:0046872">
    <property type="term" value="F:metal ion binding"/>
    <property type="evidence" value="ECO:0007669"/>
    <property type="project" value="InterPro"/>
</dbReference>
<protein>
    <submittedName>
        <fullName evidence="3">Heavy metal-associated isoprenylated plant protein 39-like</fullName>
    </submittedName>
</protein>
<dbReference type="OrthoDB" id="692882at2759"/>
<dbReference type="InterPro" id="IPR044296">
    <property type="entry name" value="HIPP46"/>
</dbReference>
<gene>
    <name evidence="3" type="primary">LOC113462959</name>
</gene>
<dbReference type="Proteomes" id="UP000228380">
    <property type="component" value="Unplaced"/>
</dbReference>
<dbReference type="RefSeq" id="XP_026661847.2">
    <property type="nucleotide sequence ID" value="XM_026806046.2"/>
</dbReference>
<dbReference type="PROSITE" id="PS50846">
    <property type="entry name" value="HMA_2"/>
    <property type="match status" value="1"/>
</dbReference>
<name>A0A8B8J6J1_PHODC</name>
<feature type="domain" description="HMA" evidence="1">
    <location>
        <begin position="3"/>
        <end position="68"/>
    </location>
</feature>
<dbReference type="Gene3D" id="3.30.70.100">
    <property type="match status" value="1"/>
</dbReference>
<dbReference type="PANTHER" id="PTHR46371">
    <property type="entry name" value="OS04G0464100 PROTEIN"/>
    <property type="match status" value="1"/>
</dbReference>
<dbReference type="GeneID" id="113462959"/>
<dbReference type="InterPro" id="IPR006121">
    <property type="entry name" value="HMA_dom"/>
</dbReference>
<proteinExistence type="predicted"/>
<evidence type="ECO:0000259" key="1">
    <source>
        <dbReference type="PROSITE" id="PS50846"/>
    </source>
</evidence>
<accession>A0A8B8J6J1</accession>
<evidence type="ECO:0000313" key="2">
    <source>
        <dbReference type="Proteomes" id="UP000228380"/>
    </source>
</evidence>
<keyword evidence="2" id="KW-1185">Reference proteome</keyword>
<sequence>MGKQKVVIRLGMTDARKVSKALKIVVGFNGVTSASLDSKKKDQIVVGGDGIDPVSLVKRLRKYMKCVELLKVESEDEKEEKDKSKDLIKAMELLGWPHHFGIGHPYTYCLDYDPWCCIM</sequence>
<organism evidence="2 3">
    <name type="scientific">Phoenix dactylifera</name>
    <name type="common">Date palm</name>
    <dbReference type="NCBI Taxonomy" id="42345"/>
    <lineage>
        <taxon>Eukaryota</taxon>
        <taxon>Viridiplantae</taxon>
        <taxon>Streptophyta</taxon>
        <taxon>Embryophyta</taxon>
        <taxon>Tracheophyta</taxon>
        <taxon>Spermatophyta</taxon>
        <taxon>Magnoliopsida</taxon>
        <taxon>Liliopsida</taxon>
        <taxon>Arecaceae</taxon>
        <taxon>Coryphoideae</taxon>
        <taxon>Phoeniceae</taxon>
        <taxon>Phoenix</taxon>
    </lineage>
</organism>
<dbReference type="KEGG" id="pda:113462959"/>
<reference evidence="3" key="1">
    <citation type="submission" date="2025-08" db="UniProtKB">
        <authorList>
            <consortium name="RefSeq"/>
        </authorList>
    </citation>
    <scope>IDENTIFICATION</scope>
    <source>
        <tissue evidence="3">Young leaves</tissue>
    </source>
</reference>